<dbReference type="SUPFAM" id="SSF69500">
    <property type="entry name" value="DTD-like"/>
    <property type="match status" value="1"/>
</dbReference>
<gene>
    <name evidence="2 3" type="primary">dtd</name>
    <name evidence="3" type="ORF">GCM10023188_46020</name>
</gene>
<protein>
    <recommendedName>
        <fullName evidence="2">D-aminoacyl-tRNA deacylase</fullName>
        <shortName evidence="2">DTD</shortName>
        <ecNumber evidence="2">3.1.1.96</ecNumber>
    </recommendedName>
    <alternativeName>
        <fullName evidence="2">Gly-tRNA(Ala) deacylase</fullName>
        <ecNumber evidence="2">3.1.1.-</ecNumber>
    </alternativeName>
</protein>
<dbReference type="InterPro" id="IPR023509">
    <property type="entry name" value="DTD-like_sf"/>
</dbReference>
<evidence type="ECO:0000313" key="3">
    <source>
        <dbReference type="EMBL" id="GAA4444258.1"/>
    </source>
</evidence>
<keyword evidence="2" id="KW-0963">Cytoplasm</keyword>
<dbReference type="EMBL" id="BAABHC010000039">
    <property type="protein sequence ID" value="GAA4444258.1"/>
    <property type="molecule type" value="Genomic_DNA"/>
</dbReference>
<dbReference type="NCBIfam" id="TIGR00256">
    <property type="entry name" value="D-aminoacyl-tRNA deacylase"/>
    <property type="match status" value="1"/>
</dbReference>
<comment type="subcellular location">
    <subcellularLocation>
        <location evidence="2">Cytoplasm</location>
    </subcellularLocation>
</comment>
<dbReference type="InterPro" id="IPR003732">
    <property type="entry name" value="Daa-tRNA_deacyls_DTD"/>
</dbReference>
<dbReference type="PANTHER" id="PTHR10472">
    <property type="entry name" value="D-TYROSYL-TRNA TYR DEACYLASE"/>
    <property type="match status" value="1"/>
</dbReference>
<dbReference type="RefSeq" id="WP_345162894.1">
    <property type="nucleotide sequence ID" value="NZ_BAABHC010000039.1"/>
</dbReference>
<proteinExistence type="inferred from homology"/>
<keyword evidence="2" id="KW-0820">tRNA-binding</keyword>
<comment type="catalytic activity">
    <reaction evidence="2">
        <text>a D-aminoacyl-tRNA + H2O = a tRNA + a D-alpha-amino acid + H(+)</text>
        <dbReference type="Rhea" id="RHEA:13953"/>
        <dbReference type="Rhea" id="RHEA-COMP:10123"/>
        <dbReference type="Rhea" id="RHEA-COMP:10124"/>
        <dbReference type="ChEBI" id="CHEBI:15377"/>
        <dbReference type="ChEBI" id="CHEBI:15378"/>
        <dbReference type="ChEBI" id="CHEBI:59871"/>
        <dbReference type="ChEBI" id="CHEBI:78442"/>
        <dbReference type="ChEBI" id="CHEBI:79333"/>
        <dbReference type="EC" id="3.1.1.96"/>
    </reaction>
</comment>
<keyword evidence="4" id="KW-1185">Reference proteome</keyword>
<comment type="catalytic activity">
    <reaction evidence="2">
        <text>glycyl-tRNA(Ala) + H2O = tRNA(Ala) + glycine + H(+)</text>
        <dbReference type="Rhea" id="RHEA:53744"/>
        <dbReference type="Rhea" id="RHEA-COMP:9657"/>
        <dbReference type="Rhea" id="RHEA-COMP:13640"/>
        <dbReference type="ChEBI" id="CHEBI:15377"/>
        <dbReference type="ChEBI" id="CHEBI:15378"/>
        <dbReference type="ChEBI" id="CHEBI:57305"/>
        <dbReference type="ChEBI" id="CHEBI:78442"/>
        <dbReference type="ChEBI" id="CHEBI:78522"/>
    </reaction>
</comment>
<reference evidence="4" key="1">
    <citation type="journal article" date="2019" name="Int. J. Syst. Evol. Microbiol.">
        <title>The Global Catalogue of Microorganisms (GCM) 10K type strain sequencing project: providing services to taxonomists for standard genome sequencing and annotation.</title>
        <authorList>
            <consortium name="The Broad Institute Genomics Platform"/>
            <consortium name="The Broad Institute Genome Sequencing Center for Infectious Disease"/>
            <person name="Wu L."/>
            <person name="Ma J."/>
        </authorList>
    </citation>
    <scope>NUCLEOTIDE SEQUENCE [LARGE SCALE GENOMIC DNA]</scope>
    <source>
        <strain evidence="4">JCM 17926</strain>
    </source>
</reference>
<dbReference type="CDD" id="cd00563">
    <property type="entry name" value="Dtyr_deacylase"/>
    <property type="match status" value="1"/>
</dbReference>
<keyword evidence="2" id="KW-0378">Hydrolase</keyword>
<accession>A0ABP8M885</accession>
<dbReference type="Pfam" id="PF02580">
    <property type="entry name" value="Tyr_Deacylase"/>
    <property type="match status" value="1"/>
</dbReference>
<evidence type="ECO:0000256" key="1">
    <source>
        <dbReference type="ARBA" id="ARBA00009673"/>
    </source>
</evidence>
<dbReference type="EC" id="3.1.1.96" evidence="2"/>
<evidence type="ECO:0000256" key="2">
    <source>
        <dbReference type="HAMAP-Rule" id="MF_00518"/>
    </source>
</evidence>
<keyword evidence="2" id="KW-0694">RNA-binding</keyword>
<comment type="subunit">
    <text evidence="2">Homodimer.</text>
</comment>
<dbReference type="PANTHER" id="PTHR10472:SF5">
    <property type="entry name" value="D-AMINOACYL-TRNA DEACYLASE 1"/>
    <property type="match status" value="1"/>
</dbReference>
<comment type="caution">
    <text evidence="3">The sequence shown here is derived from an EMBL/GenBank/DDBJ whole genome shotgun (WGS) entry which is preliminary data.</text>
</comment>
<feature type="short sequence motif" description="Gly-cisPro motif, important for rejection of L-amino acids" evidence="2">
    <location>
        <begin position="138"/>
        <end position="139"/>
    </location>
</feature>
<comment type="similarity">
    <text evidence="1 2">Belongs to the DTD family.</text>
</comment>
<dbReference type="EC" id="3.1.1.-" evidence="2"/>
<organism evidence="3 4">
    <name type="scientific">Pontibacter saemangeumensis</name>
    <dbReference type="NCBI Taxonomy" id="1084525"/>
    <lineage>
        <taxon>Bacteria</taxon>
        <taxon>Pseudomonadati</taxon>
        <taxon>Bacteroidota</taxon>
        <taxon>Cytophagia</taxon>
        <taxon>Cytophagales</taxon>
        <taxon>Hymenobacteraceae</taxon>
        <taxon>Pontibacter</taxon>
    </lineage>
</organism>
<comment type="function">
    <text evidence="2">An aminoacyl-tRNA editing enzyme that deacylates mischarged D-aminoacyl-tRNAs. Also deacylates mischarged glycyl-tRNA(Ala), protecting cells against glycine mischarging by AlaRS. Acts via tRNA-based rather than protein-based catalysis; rejects L-amino acids rather than detecting D-amino acids in the active site. By recycling D-aminoacyl-tRNA to D-amino acids and free tRNA molecules, this enzyme counteracts the toxicity associated with the formation of D-aminoacyl-tRNA entities in vivo and helps enforce protein L-homochirality.</text>
</comment>
<dbReference type="Gene3D" id="3.50.80.10">
    <property type="entry name" value="D-tyrosyl-tRNA(Tyr) deacylase"/>
    <property type="match status" value="1"/>
</dbReference>
<dbReference type="HAMAP" id="MF_00518">
    <property type="entry name" value="Deacylase_Dtd"/>
    <property type="match status" value="1"/>
</dbReference>
<dbReference type="Proteomes" id="UP001500552">
    <property type="component" value="Unassembled WGS sequence"/>
</dbReference>
<evidence type="ECO:0000313" key="4">
    <source>
        <dbReference type="Proteomes" id="UP001500552"/>
    </source>
</evidence>
<name>A0ABP8M885_9BACT</name>
<comment type="domain">
    <text evidence="2">A Gly-cisPro motif from one monomer fits into the active site of the other monomer to allow specific chiral rejection of L-amino acids.</text>
</comment>
<sequence>MRIVLQRVTQASVEIEKAVKGEIGLGLLVLAGFSPEDTDEDLKWTAAKVAQLRIFGDAEGKMNLSVQDVQGDILVISQFTLYANSKKGNRPSYINAAPPAVAIPLYERFVALLETATGKKVQTGEFGADMKVSLLNDGPVTIVLDSKAKE</sequence>